<reference evidence="1 2" key="1">
    <citation type="submission" date="2015-12" db="EMBL/GenBank/DDBJ databases">
        <title>Draft genome sequence of Moniliophthora roreri, the causal agent of frosty pod rot of cacao.</title>
        <authorList>
            <person name="Aime M.C."/>
            <person name="Diaz-Valderrama J.R."/>
            <person name="Kijpornyongpan T."/>
            <person name="Phillips-Mora W."/>
        </authorList>
    </citation>
    <scope>NUCLEOTIDE SEQUENCE [LARGE SCALE GENOMIC DNA]</scope>
    <source>
        <strain evidence="1 2">MCA 2952</strain>
    </source>
</reference>
<comment type="caution">
    <text evidence="1">The sequence shown here is derived from an EMBL/GenBank/DDBJ whole genome shotgun (WGS) entry which is preliminary data.</text>
</comment>
<proteinExistence type="predicted"/>
<sequence>MKLDDSRYNAGNTNIDQSEIWYRPLGEDLDNGTEPLLIYDYIL</sequence>
<dbReference type="Proteomes" id="UP000054988">
    <property type="component" value="Unassembled WGS sequence"/>
</dbReference>
<evidence type="ECO:0000313" key="2">
    <source>
        <dbReference type="Proteomes" id="UP000054988"/>
    </source>
</evidence>
<gene>
    <name evidence="1" type="ORF">WG66_16679</name>
</gene>
<dbReference type="AlphaFoldDB" id="A0A0W0F360"/>
<evidence type="ECO:0000313" key="1">
    <source>
        <dbReference type="EMBL" id="KTB30773.1"/>
    </source>
</evidence>
<dbReference type="EMBL" id="LATX01002367">
    <property type="protein sequence ID" value="KTB30773.1"/>
    <property type="molecule type" value="Genomic_DNA"/>
</dbReference>
<name>A0A0W0F360_MONRR</name>
<organism evidence="1 2">
    <name type="scientific">Moniliophthora roreri</name>
    <name type="common">Frosty pod rot fungus</name>
    <name type="synonym">Monilia roreri</name>
    <dbReference type="NCBI Taxonomy" id="221103"/>
    <lineage>
        <taxon>Eukaryota</taxon>
        <taxon>Fungi</taxon>
        <taxon>Dikarya</taxon>
        <taxon>Basidiomycota</taxon>
        <taxon>Agaricomycotina</taxon>
        <taxon>Agaricomycetes</taxon>
        <taxon>Agaricomycetidae</taxon>
        <taxon>Agaricales</taxon>
        <taxon>Marasmiineae</taxon>
        <taxon>Marasmiaceae</taxon>
        <taxon>Moniliophthora</taxon>
    </lineage>
</organism>
<protein>
    <submittedName>
        <fullName evidence="1">Uncharacterized protein</fullName>
    </submittedName>
</protein>
<accession>A0A0W0F360</accession>